<keyword evidence="3" id="KW-0663">Pyridoxal phosphate</keyword>
<dbReference type="AlphaFoldDB" id="U2UTP5"/>
<dbReference type="NCBIfam" id="TIGR04350">
    <property type="entry name" value="C_S_lyase_PatB"/>
    <property type="match status" value="1"/>
</dbReference>
<dbReference type="Pfam" id="PF00155">
    <property type="entry name" value="Aminotran_1_2"/>
    <property type="match status" value="1"/>
</dbReference>
<dbReference type="Proteomes" id="UP000016638">
    <property type="component" value="Unassembled WGS sequence"/>
</dbReference>
<dbReference type="InterPro" id="IPR051798">
    <property type="entry name" value="Class-II_PLP-Dep_Aminotrans"/>
</dbReference>
<dbReference type="STRING" id="1125712.HMPREF1316_1289"/>
<accession>U2UTP5</accession>
<evidence type="ECO:0000313" key="7">
    <source>
        <dbReference type="EMBL" id="ERL06497.1"/>
    </source>
</evidence>
<protein>
    <recommendedName>
        <fullName evidence="2">cysteine-S-conjugate beta-lyase</fullName>
        <ecNumber evidence="2">4.4.1.13</ecNumber>
    </recommendedName>
</protein>
<sequence>MSYDFSTLPRRAHHGSAKWEAMARKVPDLSPEVVPLSVADMEFVPAPPITKALKDYLDEQPLGYPAPTEEFYDACTGWQSRRHGWEPDKTSLVNTPGVVPAIYTAVRTLTEPRDGVIIQPPVYYPFARAIRDNGRTVVESPLCRELTQDGGLAYSMDFEGLEELVKDPANTMLVLCSPHNPVGRVWSAVELRRLLDICVAHDVIIVADEIHDDLVMPGYKHSALMRVAEGGEYDRLVICTAPSKTFNITGIQSAQIFITDEELRRRFRRGLAEIGTDSLNSLAYVATTAAYTARDEWLDELVAVIWSNYQLLRGMVERYLPDVRIAPLEGTYLAWLDFRAWGMTDRELEDFMEGEASVFAEGGYLFGTGGEGFVRLNLACPREVLESALERLVYATNQRARPCERDDR</sequence>
<dbReference type="SUPFAM" id="SSF53383">
    <property type="entry name" value="PLP-dependent transferases"/>
    <property type="match status" value="1"/>
</dbReference>
<dbReference type="Gene3D" id="3.90.1150.10">
    <property type="entry name" value="Aspartate Aminotransferase, domain 1"/>
    <property type="match status" value="1"/>
</dbReference>
<comment type="cofactor">
    <cofactor evidence="1">
        <name>pyridoxal 5'-phosphate</name>
        <dbReference type="ChEBI" id="CHEBI:597326"/>
    </cofactor>
</comment>
<dbReference type="InterPro" id="IPR015421">
    <property type="entry name" value="PyrdxlP-dep_Trfase_major"/>
</dbReference>
<evidence type="ECO:0000256" key="3">
    <source>
        <dbReference type="ARBA" id="ARBA00022898"/>
    </source>
</evidence>
<evidence type="ECO:0000256" key="4">
    <source>
        <dbReference type="ARBA" id="ARBA00023239"/>
    </source>
</evidence>
<dbReference type="InterPro" id="IPR004839">
    <property type="entry name" value="Aminotransferase_I/II_large"/>
</dbReference>
<dbReference type="PANTHER" id="PTHR43525:SF1">
    <property type="entry name" value="PROTEIN MALY"/>
    <property type="match status" value="1"/>
</dbReference>
<dbReference type="Gene3D" id="3.40.640.10">
    <property type="entry name" value="Type I PLP-dependent aspartate aminotransferase-like (Major domain)"/>
    <property type="match status" value="1"/>
</dbReference>
<evidence type="ECO:0000313" key="8">
    <source>
        <dbReference type="Proteomes" id="UP000016638"/>
    </source>
</evidence>
<dbReference type="EMBL" id="AWEZ01000064">
    <property type="protein sequence ID" value="ERL06497.1"/>
    <property type="molecule type" value="Genomic_DNA"/>
</dbReference>
<comment type="caution">
    <text evidence="7">The sequence shown here is derived from an EMBL/GenBank/DDBJ whole genome shotgun (WGS) entry which is preliminary data.</text>
</comment>
<keyword evidence="8" id="KW-1185">Reference proteome</keyword>
<evidence type="ECO:0000256" key="1">
    <source>
        <dbReference type="ARBA" id="ARBA00001933"/>
    </source>
</evidence>
<comment type="similarity">
    <text evidence="5">Belongs to the class-II pyridoxal-phosphate-dependent aminotransferase family. MalY/PatB cystathionine beta-lyase subfamily.</text>
</comment>
<dbReference type="InterPro" id="IPR015422">
    <property type="entry name" value="PyrdxlP-dep_Trfase_small"/>
</dbReference>
<dbReference type="InterPro" id="IPR015424">
    <property type="entry name" value="PyrdxlP-dep_Trfase"/>
</dbReference>
<keyword evidence="4" id="KW-0456">Lyase</keyword>
<evidence type="ECO:0000259" key="6">
    <source>
        <dbReference type="Pfam" id="PF00155"/>
    </source>
</evidence>
<evidence type="ECO:0000256" key="2">
    <source>
        <dbReference type="ARBA" id="ARBA00012224"/>
    </source>
</evidence>
<reference evidence="7 8" key="1">
    <citation type="submission" date="2013-08" db="EMBL/GenBank/DDBJ databases">
        <authorList>
            <person name="Durkin A.S."/>
            <person name="Haft D.R."/>
            <person name="McCorrison J."/>
            <person name="Torralba M."/>
            <person name="Gillis M."/>
            <person name="Haft D.H."/>
            <person name="Methe B."/>
            <person name="Sutton G."/>
            <person name="Nelson K.E."/>
        </authorList>
    </citation>
    <scope>NUCLEOTIDE SEQUENCE [LARGE SCALE GENOMIC DNA]</scope>
    <source>
        <strain evidence="7 8">F0195</strain>
    </source>
</reference>
<gene>
    <name evidence="7" type="ORF">HMPREF1316_1289</name>
</gene>
<dbReference type="GO" id="GO:0047804">
    <property type="term" value="F:cysteine-S-conjugate beta-lyase activity"/>
    <property type="evidence" value="ECO:0007669"/>
    <property type="project" value="UniProtKB-EC"/>
</dbReference>
<dbReference type="EC" id="4.4.1.13" evidence="2"/>
<organism evidence="7 8">
    <name type="scientific">Olsenella profusa F0195</name>
    <dbReference type="NCBI Taxonomy" id="1125712"/>
    <lineage>
        <taxon>Bacteria</taxon>
        <taxon>Bacillati</taxon>
        <taxon>Actinomycetota</taxon>
        <taxon>Coriobacteriia</taxon>
        <taxon>Coriobacteriales</taxon>
        <taxon>Atopobiaceae</taxon>
        <taxon>Olsenella</taxon>
    </lineage>
</organism>
<evidence type="ECO:0000256" key="5">
    <source>
        <dbReference type="ARBA" id="ARBA00037974"/>
    </source>
</evidence>
<dbReference type="InterPro" id="IPR027619">
    <property type="entry name" value="C-S_lyase_PatB-like"/>
</dbReference>
<dbReference type="CDD" id="cd00609">
    <property type="entry name" value="AAT_like"/>
    <property type="match status" value="1"/>
</dbReference>
<name>U2UTP5_9ACTN</name>
<dbReference type="eggNOG" id="COG1168">
    <property type="taxonomic scope" value="Bacteria"/>
</dbReference>
<dbReference type="OrthoDB" id="3224382at2"/>
<dbReference type="PANTHER" id="PTHR43525">
    <property type="entry name" value="PROTEIN MALY"/>
    <property type="match status" value="1"/>
</dbReference>
<proteinExistence type="inferred from homology"/>
<dbReference type="PATRIC" id="fig|1125712.3.peg.2055"/>
<feature type="domain" description="Aminotransferase class I/classII large" evidence="6">
    <location>
        <begin position="32"/>
        <end position="392"/>
    </location>
</feature>
<dbReference type="RefSeq" id="WP_021726951.1">
    <property type="nucleotide sequence ID" value="NZ_AWEZ01000064.1"/>
</dbReference>
<dbReference type="GO" id="GO:0030170">
    <property type="term" value="F:pyridoxal phosphate binding"/>
    <property type="evidence" value="ECO:0007669"/>
    <property type="project" value="InterPro"/>
</dbReference>